<dbReference type="InterPro" id="IPR012337">
    <property type="entry name" value="RNaseH-like_sf"/>
</dbReference>
<dbReference type="InterPro" id="IPR001584">
    <property type="entry name" value="Integrase_cat-core"/>
</dbReference>
<gene>
    <name evidence="2" type="ORF">APLA_LOCUS11077</name>
</gene>
<dbReference type="PANTHER" id="PTHR37984">
    <property type="entry name" value="PROTEIN CBG26694"/>
    <property type="match status" value="1"/>
</dbReference>
<dbReference type="Gene3D" id="3.30.420.10">
    <property type="entry name" value="Ribonuclease H-like superfamily/Ribonuclease H"/>
    <property type="match status" value="1"/>
</dbReference>
<organism evidence="2 3">
    <name type="scientific">Arctia plantaginis</name>
    <name type="common">Wood tiger moth</name>
    <name type="synonym">Phalaena plantaginis</name>
    <dbReference type="NCBI Taxonomy" id="874455"/>
    <lineage>
        <taxon>Eukaryota</taxon>
        <taxon>Metazoa</taxon>
        <taxon>Ecdysozoa</taxon>
        <taxon>Arthropoda</taxon>
        <taxon>Hexapoda</taxon>
        <taxon>Insecta</taxon>
        <taxon>Pterygota</taxon>
        <taxon>Neoptera</taxon>
        <taxon>Endopterygota</taxon>
        <taxon>Lepidoptera</taxon>
        <taxon>Glossata</taxon>
        <taxon>Ditrysia</taxon>
        <taxon>Noctuoidea</taxon>
        <taxon>Erebidae</taxon>
        <taxon>Arctiinae</taxon>
        <taxon>Arctia</taxon>
    </lineage>
</organism>
<name>A0A8S1AJN0_ARCPL</name>
<dbReference type="InterPro" id="IPR036397">
    <property type="entry name" value="RNaseH_sf"/>
</dbReference>
<proteinExistence type="predicted"/>
<reference evidence="2 3" key="1">
    <citation type="submission" date="2020-04" db="EMBL/GenBank/DDBJ databases">
        <authorList>
            <person name="Wallbank WR R."/>
            <person name="Pardo Diaz C."/>
            <person name="Kozak K."/>
            <person name="Martin S."/>
            <person name="Jiggins C."/>
            <person name="Moest M."/>
            <person name="Warren A I."/>
            <person name="Byers J.R.P. K."/>
            <person name="Montejo-Kovacevich G."/>
            <person name="Yen C E."/>
        </authorList>
    </citation>
    <scope>NUCLEOTIDE SEQUENCE [LARGE SCALE GENOMIC DNA]</scope>
</reference>
<sequence>MTSTEFNNCCREYGVEHHVVAKGASRANGQVERIMKIIEDNMSVTELNKPWHNAIQDLQLAINCTVSKSTGKSPMELLLGKKCSPPTIKLLQIDDDEVTEDLESVRSSCKKRMDERSFQDKLRFDKGKASINPFKVGEFVLMRRHERHTTKLGSKFEGPMEVLEVLPNDRYKLKHVNLRGYSERIASHDFLRPAPVAQTDPFFDEEGAVWADE</sequence>
<dbReference type="PANTHER" id="PTHR37984:SF5">
    <property type="entry name" value="PROTEIN NYNRIN-LIKE"/>
    <property type="match status" value="1"/>
</dbReference>
<dbReference type="GO" id="GO:0003676">
    <property type="term" value="F:nucleic acid binding"/>
    <property type="evidence" value="ECO:0007669"/>
    <property type="project" value="InterPro"/>
</dbReference>
<dbReference type="GO" id="GO:0015074">
    <property type="term" value="P:DNA integration"/>
    <property type="evidence" value="ECO:0007669"/>
    <property type="project" value="InterPro"/>
</dbReference>
<dbReference type="Proteomes" id="UP000494256">
    <property type="component" value="Unassembled WGS sequence"/>
</dbReference>
<feature type="domain" description="Integrase catalytic" evidence="1">
    <location>
        <begin position="1"/>
        <end position="82"/>
    </location>
</feature>
<evidence type="ECO:0000259" key="1">
    <source>
        <dbReference type="PROSITE" id="PS50994"/>
    </source>
</evidence>
<accession>A0A8S1AJN0</accession>
<comment type="caution">
    <text evidence="2">The sequence shown here is derived from an EMBL/GenBank/DDBJ whole genome shotgun (WGS) entry which is preliminary data.</text>
</comment>
<dbReference type="InterPro" id="IPR050951">
    <property type="entry name" value="Retrovirus_Pol_polyprotein"/>
</dbReference>
<dbReference type="OrthoDB" id="7292568at2759"/>
<dbReference type="AlphaFoldDB" id="A0A8S1AJN0"/>
<dbReference type="EMBL" id="CADEBD010000326">
    <property type="protein sequence ID" value="CAB3245479.1"/>
    <property type="molecule type" value="Genomic_DNA"/>
</dbReference>
<dbReference type="PROSITE" id="PS50994">
    <property type="entry name" value="INTEGRASE"/>
    <property type="match status" value="1"/>
</dbReference>
<dbReference type="SUPFAM" id="SSF53098">
    <property type="entry name" value="Ribonuclease H-like"/>
    <property type="match status" value="1"/>
</dbReference>
<evidence type="ECO:0000313" key="3">
    <source>
        <dbReference type="Proteomes" id="UP000494256"/>
    </source>
</evidence>
<evidence type="ECO:0000313" key="2">
    <source>
        <dbReference type="EMBL" id="CAB3245479.1"/>
    </source>
</evidence>
<protein>
    <recommendedName>
        <fullName evidence="1">Integrase catalytic domain-containing protein</fullName>
    </recommendedName>
</protein>